<proteinExistence type="predicted"/>
<protein>
    <recommendedName>
        <fullName evidence="12">UBR-type domain-containing protein</fullName>
    </recommendedName>
</protein>
<feature type="region of interest" description="Disordered" evidence="7">
    <location>
        <begin position="3122"/>
        <end position="3156"/>
    </location>
</feature>
<evidence type="ECO:0000256" key="3">
    <source>
        <dbReference type="ARBA" id="ARBA00022786"/>
    </source>
</evidence>
<feature type="region of interest" description="Disordered" evidence="7">
    <location>
        <begin position="572"/>
        <end position="607"/>
    </location>
</feature>
<reference evidence="10 11" key="1">
    <citation type="submission" date="2018-10" db="EMBL/GenBank/DDBJ databases">
        <authorList>
            <consortium name="Pathogen Informatics"/>
        </authorList>
    </citation>
    <scope>NUCLEOTIDE SEQUENCE [LARGE SCALE GENOMIC DNA]</scope>
</reference>
<feature type="compositionally biased region" description="Polar residues" evidence="7">
    <location>
        <begin position="2127"/>
        <end position="2137"/>
    </location>
</feature>
<feature type="compositionally biased region" description="Polar residues" evidence="7">
    <location>
        <begin position="2103"/>
        <end position="2117"/>
    </location>
</feature>
<keyword evidence="2" id="KW-0863">Zinc-finger</keyword>
<dbReference type="InterPro" id="IPR035983">
    <property type="entry name" value="Hect_E3_ubiquitin_ligase"/>
</dbReference>
<evidence type="ECO:0008006" key="12">
    <source>
        <dbReference type="Google" id="ProtNLM"/>
    </source>
</evidence>
<keyword evidence="3 5" id="KW-0833">Ubl conjugation pathway</keyword>
<dbReference type="Gene3D" id="3.90.1750.10">
    <property type="entry name" value="Hect, E3 ligase catalytic domains"/>
    <property type="match status" value="1"/>
</dbReference>
<dbReference type="GO" id="GO:0000209">
    <property type="term" value="P:protein polyubiquitination"/>
    <property type="evidence" value="ECO:0007669"/>
    <property type="project" value="TreeGrafter"/>
</dbReference>
<feature type="compositionally biased region" description="Acidic residues" evidence="7">
    <location>
        <begin position="2260"/>
        <end position="2269"/>
    </location>
</feature>
<dbReference type="PROSITE" id="PS51157">
    <property type="entry name" value="ZF_UBR"/>
    <property type="match status" value="1"/>
</dbReference>
<feature type="compositionally biased region" description="Low complexity" evidence="7">
    <location>
        <begin position="3213"/>
        <end position="3224"/>
    </location>
</feature>
<feature type="compositionally biased region" description="Acidic residues" evidence="7">
    <location>
        <begin position="2029"/>
        <end position="2046"/>
    </location>
</feature>
<feature type="region of interest" description="Disordered" evidence="7">
    <location>
        <begin position="1202"/>
        <end position="1235"/>
    </location>
</feature>
<dbReference type="GO" id="GO:0008270">
    <property type="term" value="F:zinc ion binding"/>
    <property type="evidence" value="ECO:0007669"/>
    <property type="project" value="UniProtKB-KW"/>
</dbReference>
<feature type="compositionally biased region" description="Low complexity" evidence="7">
    <location>
        <begin position="578"/>
        <end position="591"/>
    </location>
</feature>
<feature type="compositionally biased region" description="Low complexity" evidence="7">
    <location>
        <begin position="3240"/>
        <end position="3251"/>
    </location>
</feature>
<dbReference type="FunFam" id="1.10.8.10:FF:000009">
    <property type="entry name" value="Putative E3 ubiquitin-protein ligase UBR5"/>
    <property type="match status" value="1"/>
</dbReference>
<keyword evidence="1" id="KW-0479">Metal-binding</keyword>
<evidence type="ECO:0000259" key="9">
    <source>
        <dbReference type="PROSITE" id="PS51157"/>
    </source>
</evidence>
<dbReference type="Proteomes" id="UP000267029">
    <property type="component" value="Unassembled WGS sequence"/>
</dbReference>
<dbReference type="PANTHER" id="PTHR46276:SF1">
    <property type="entry name" value="E3 UBIQUITIN-PROTEIN LIGASE UBR5"/>
    <property type="match status" value="1"/>
</dbReference>
<dbReference type="CDD" id="cd19675">
    <property type="entry name" value="UBR-box_UBR5"/>
    <property type="match status" value="1"/>
</dbReference>
<name>A0A0R3U565_MESCO</name>
<feature type="compositionally biased region" description="Low complexity" evidence="7">
    <location>
        <begin position="2412"/>
        <end position="2430"/>
    </location>
</feature>
<dbReference type="OrthoDB" id="298098at2759"/>
<feature type="domain" description="UBR-type" evidence="9">
    <location>
        <begin position="1418"/>
        <end position="1486"/>
    </location>
</feature>
<feature type="compositionally biased region" description="Polar residues" evidence="7">
    <location>
        <begin position="787"/>
        <end position="799"/>
    </location>
</feature>
<dbReference type="Gene3D" id="3.30.2160.10">
    <property type="entry name" value="Hect, E3 ligase catalytic domain"/>
    <property type="match status" value="1"/>
</dbReference>
<accession>A0A0R3U565</accession>
<dbReference type="Gene3D" id="3.30.2410.10">
    <property type="entry name" value="Hect, E3 ligase catalytic domain"/>
    <property type="match status" value="1"/>
</dbReference>
<keyword evidence="4" id="KW-0862">Zinc</keyword>
<feature type="region of interest" description="Disordered" evidence="7">
    <location>
        <begin position="1564"/>
        <end position="1590"/>
    </location>
</feature>
<feature type="compositionally biased region" description="Low complexity" evidence="7">
    <location>
        <begin position="2290"/>
        <end position="2324"/>
    </location>
</feature>
<dbReference type="CDD" id="cd14423">
    <property type="entry name" value="CUE_UBR5"/>
    <property type="match status" value="1"/>
</dbReference>
<feature type="region of interest" description="Disordered" evidence="7">
    <location>
        <begin position="711"/>
        <end position="805"/>
    </location>
</feature>
<feature type="region of interest" description="Disordered" evidence="7">
    <location>
        <begin position="1998"/>
        <end position="2086"/>
    </location>
</feature>
<dbReference type="GO" id="GO:0005634">
    <property type="term" value="C:nucleus"/>
    <property type="evidence" value="ECO:0007669"/>
    <property type="project" value="TreeGrafter"/>
</dbReference>
<organism evidence="10 11">
    <name type="scientific">Mesocestoides corti</name>
    <name type="common">Flatworm</name>
    <dbReference type="NCBI Taxonomy" id="53468"/>
    <lineage>
        <taxon>Eukaryota</taxon>
        <taxon>Metazoa</taxon>
        <taxon>Spiralia</taxon>
        <taxon>Lophotrochozoa</taxon>
        <taxon>Platyhelminthes</taxon>
        <taxon>Cestoda</taxon>
        <taxon>Eucestoda</taxon>
        <taxon>Cyclophyllidea</taxon>
        <taxon>Mesocestoididae</taxon>
        <taxon>Mesocestoides</taxon>
    </lineage>
</organism>
<dbReference type="PANTHER" id="PTHR46276">
    <property type="entry name" value="E3 UBIQUITIN-PROTEIN LIGASE UBR5"/>
    <property type="match status" value="1"/>
</dbReference>
<keyword evidence="11" id="KW-1185">Reference proteome</keyword>
<feature type="compositionally biased region" description="Low complexity" evidence="7">
    <location>
        <begin position="2996"/>
        <end position="3011"/>
    </location>
</feature>
<dbReference type="InterPro" id="IPR000569">
    <property type="entry name" value="HECT_dom"/>
</dbReference>
<evidence type="ECO:0000256" key="6">
    <source>
        <dbReference type="PROSITE-ProRule" id="PRU00508"/>
    </source>
</evidence>
<evidence type="ECO:0000256" key="4">
    <source>
        <dbReference type="ARBA" id="ARBA00022833"/>
    </source>
</evidence>
<feature type="compositionally biased region" description="Polar residues" evidence="7">
    <location>
        <begin position="597"/>
        <end position="606"/>
    </location>
</feature>
<feature type="compositionally biased region" description="Polar residues" evidence="7">
    <location>
        <begin position="1104"/>
        <end position="1113"/>
    </location>
</feature>
<dbReference type="InterPro" id="IPR003126">
    <property type="entry name" value="Znf_UBR"/>
</dbReference>
<feature type="compositionally biased region" description="Acidic residues" evidence="7">
    <location>
        <begin position="2195"/>
        <end position="2253"/>
    </location>
</feature>
<feature type="compositionally biased region" description="Pro residues" evidence="7">
    <location>
        <begin position="2274"/>
        <end position="2284"/>
    </location>
</feature>
<feature type="compositionally biased region" description="Low complexity" evidence="7">
    <location>
        <begin position="2384"/>
        <end position="2404"/>
    </location>
</feature>
<dbReference type="InterPro" id="IPR047503">
    <property type="entry name" value="UBR-box_UBR5"/>
</dbReference>
<feature type="compositionally biased region" description="Acidic residues" evidence="7">
    <location>
        <begin position="2153"/>
        <end position="2171"/>
    </location>
</feature>
<feature type="zinc finger region" description="UBR-type" evidence="6">
    <location>
        <begin position="1418"/>
        <end position="1486"/>
    </location>
</feature>
<dbReference type="Pfam" id="PF00632">
    <property type="entry name" value="HECT"/>
    <property type="match status" value="1"/>
</dbReference>
<evidence type="ECO:0000256" key="5">
    <source>
        <dbReference type="PROSITE-ProRule" id="PRU00104"/>
    </source>
</evidence>
<feature type="region of interest" description="Disordered" evidence="7">
    <location>
        <begin position="2990"/>
        <end position="3012"/>
    </location>
</feature>
<feature type="compositionally biased region" description="Pro residues" evidence="7">
    <location>
        <begin position="1223"/>
        <end position="1232"/>
    </location>
</feature>
<dbReference type="GO" id="GO:0005737">
    <property type="term" value="C:cytoplasm"/>
    <property type="evidence" value="ECO:0007669"/>
    <property type="project" value="TreeGrafter"/>
</dbReference>
<dbReference type="EMBL" id="UXSR01000257">
    <property type="protein sequence ID" value="VDD75834.1"/>
    <property type="molecule type" value="Genomic_DNA"/>
</dbReference>
<feature type="region of interest" description="Disordered" evidence="7">
    <location>
        <begin position="1085"/>
        <end position="1117"/>
    </location>
</feature>
<dbReference type="SUPFAM" id="SSF56204">
    <property type="entry name" value="Hect, E3 ligase catalytic domain"/>
    <property type="match status" value="1"/>
</dbReference>
<feature type="compositionally biased region" description="Low complexity" evidence="7">
    <location>
        <begin position="2576"/>
        <end position="2592"/>
    </location>
</feature>
<dbReference type="InterPro" id="IPR024725">
    <property type="entry name" value="UBR5_UBA"/>
</dbReference>
<evidence type="ECO:0000313" key="10">
    <source>
        <dbReference type="EMBL" id="VDD75834.1"/>
    </source>
</evidence>
<feature type="region of interest" description="Disordered" evidence="7">
    <location>
        <begin position="2570"/>
        <end position="2632"/>
    </location>
</feature>
<gene>
    <name evidence="10" type="ORF">MCOS_LOCUS1837</name>
</gene>
<dbReference type="Pfam" id="PF11547">
    <property type="entry name" value="E3_UbLigase_EDD"/>
    <property type="match status" value="1"/>
</dbReference>
<dbReference type="PROSITE" id="PS50237">
    <property type="entry name" value="HECT"/>
    <property type="match status" value="1"/>
</dbReference>
<dbReference type="STRING" id="53468.A0A0R3U565"/>
<feature type="compositionally biased region" description="Basic residues" evidence="7">
    <location>
        <begin position="1940"/>
        <end position="1954"/>
    </location>
</feature>
<feature type="region of interest" description="Disordered" evidence="7">
    <location>
        <begin position="2103"/>
        <end position="2324"/>
    </location>
</feature>
<feature type="compositionally biased region" description="Low complexity" evidence="7">
    <location>
        <begin position="1203"/>
        <end position="1216"/>
    </location>
</feature>
<feature type="compositionally biased region" description="Low complexity" evidence="7">
    <location>
        <begin position="3385"/>
        <end position="3397"/>
    </location>
</feature>
<feature type="region of interest" description="Disordered" evidence="7">
    <location>
        <begin position="3385"/>
        <end position="3405"/>
    </location>
</feature>
<dbReference type="SMART" id="SM00396">
    <property type="entry name" value="ZnF_UBR1"/>
    <property type="match status" value="1"/>
</dbReference>
<feature type="region of interest" description="Disordered" evidence="7">
    <location>
        <begin position="1899"/>
        <end position="1969"/>
    </location>
</feature>
<dbReference type="Gene3D" id="1.10.8.10">
    <property type="entry name" value="DNA helicase RuvA subunit, C-terminal domain"/>
    <property type="match status" value="1"/>
</dbReference>
<dbReference type="SMART" id="SM00119">
    <property type="entry name" value="HECTc"/>
    <property type="match status" value="1"/>
</dbReference>
<feature type="compositionally biased region" description="Polar residues" evidence="7">
    <location>
        <begin position="1956"/>
        <end position="1967"/>
    </location>
</feature>
<evidence type="ECO:0000256" key="1">
    <source>
        <dbReference type="ARBA" id="ARBA00022723"/>
    </source>
</evidence>
<dbReference type="GO" id="GO:0034450">
    <property type="term" value="F:ubiquitin-ubiquitin ligase activity"/>
    <property type="evidence" value="ECO:0007669"/>
    <property type="project" value="TreeGrafter"/>
</dbReference>
<dbReference type="GO" id="GO:0043130">
    <property type="term" value="F:ubiquitin binding"/>
    <property type="evidence" value="ECO:0007669"/>
    <property type="project" value="InterPro"/>
</dbReference>
<feature type="compositionally biased region" description="Polar residues" evidence="7">
    <location>
        <begin position="2014"/>
        <end position="2028"/>
    </location>
</feature>
<feature type="compositionally biased region" description="Low complexity" evidence="7">
    <location>
        <begin position="3124"/>
        <end position="3152"/>
    </location>
</feature>
<feature type="domain" description="HECT" evidence="8">
    <location>
        <begin position="3305"/>
        <end position="3607"/>
    </location>
</feature>
<feature type="region of interest" description="Disordered" evidence="7">
    <location>
        <begin position="3175"/>
        <end position="3260"/>
    </location>
</feature>
<evidence type="ECO:0000259" key="8">
    <source>
        <dbReference type="PROSITE" id="PS50237"/>
    </source>
</evidence>
<feature type="compositionally biased region" description="Polar residues" evidence="7">
    <location>
        <begin position="2603"/>
        <end position="2616"/>
    </location>
</feature>
<evidence type="ECO:0000256" key="7">
    <source>
        <dbReference type="SAM" id="MobiDB-lite"/>
    </source>
</evidence>
<dbReference type="GO" id="GO:0090263">
    <property type="term" value="P:positive regulation of canonical Wnt signaling pathway"/>
    <property type="evidence" value="ECO:0007669"/>
    <property type="project" value="TreeGrafter"/>
</dbReference>
<feature type="compositionally biased region" description="Low complexity" evidence="7">
    <location>
        <begin position="2617"/>
        <end position="2632"/>
    </location>
</feature>
<evidence type="ECO:0000313" key="11">
    <source>
        <dbReference type="Proteomes" id="UP000267029"/>
    </source>
</evidence>
<feature type="compositionally biased region" description="Basic and acidic residues" evidence="7">
    <location>
        <begin position="2185"/>
        <end position="2194"/>
    </location>
</feature>
<feature type="region of interest" description="Disordered" evidence="7">
    <location>
        <begin position="2375"/>
        <end position="2433"/>
    </location>
</feature>
<feature type="compositionally biased region" description="Low complexity" evidence="7">
    <location>
        <begin position="2072"/>
        <end position="2086"/>
    </location>
</feature>
<feature type="region of interest" description="Disordered" evidence="7">
    <location>
        <begin position="3484"/>
        <end position="3510"/>
    </location>
</feature>
<sequence length="3607" mass="388199">MSCPFFFVSRQPKDGCSQVQVQTDLHESLKNISDQIKKDGVYVPEVLRPLLRCTIVETVVGPTHIAFRLQVIIYPLNCIKKSRMDVFAGSLIHFARTNWQAIMTKDFFRRGRSSDSRSESLYNRDANSGSIRVPGASVALRTLRTPMSVLGRSARSLSLFREMQRQGIYLARPLSSQIPASDVPENLIEQCQTVLQGKSRQLIIRELQRTNLDVNMAVNNLLSRDDEADLGASSGTVSIGEDWEDEAEDLFSLFEHPERHLLLDGESGFTDDLIDRPSSPRFRRELSIDYGKHLYSISSHTIDRSLGDHAAYTDRRKRRRLDTHAYLRNSEAYSGRSAESRRFWRSVGLPSDDKGIRQDEDAFETTNTGKNNENNVQLGDNLEFWPTNSAESVGCHFVSIAALYTELVAVNSQGELHQWKWQSSEPFNPHSSNSPPFNLMDQSESGAALVNHRHPRASSLGIAHEKVVSLSGCITRASIMTATGAIASWMDEVLPCLLQSAASAPAAAAAATSALMRLEHPAMHFGELKAETVTRVLTAPLITVVQCASGAVFWWGVLPSYIRQRNAEKQKHPISPVTSTSTAANTSITSTTRHRVTSSGSDVGSKTTSTTATAATFSLGPGDLVCMKNAPVFHAGAIGFTLVNGVPKVGVLLEDAWKLTDVCRFRVKSPSAIGSGTTKNPLQSATITIATPSEAVHALTCPYAQAAAAAQAAAQTEPDPPPVDSGALEMPPPPSPASSTCSDQSGPVKVSPGTFKRKKAPSTSSDGGGGGGSASAASSVSRRQVESDQCTKSQKQTSKASHHDEEIEDWCLNEVVFVEDGRTQPVGVLLKVDGAIAAVKFLKEQDRACLAARCPAAPVCLFINQITKSTGQKSSTSSASLPLTPHDPMSWLNDCRLLKKDDLMLVKQPIGGGLPQRVPDFVQHSPRNVPFSFLGNSTAAAKQNHETSNVAAPRKRIIALAPENCRLHAIVDRMLASEGGQLRGLEYHVFTLNGKTVSSRRLPALSKAPPSDGDSSFYSHLTLTCPAERPLLVRDSNGVVFPFLPPSRPGQESWVFPSWLGLPPVQCAALAWISPPARHASVPLRAQRDGDAPAPPAVSRPDKNSVSASSSARQPHPGPRILLGVVVIAETSLLQHILRADETKVEETLRSLNGAPPDRAQVVLSEMADGHRSVLHMAVLMCAPTSRETPELAQRLEGILKQDSASSSSAAADGSGWTTIAPSSPPPPPPPRSLHSLLNLSATSGSRSAAAGGVSSGLTVHDLFIRSPLEAAGAAASTAPTIPAGGASDAAPPSLGGGSGHFCHLPPLSGTTDEVSRRLASHRILRALLLHPRLRPFMSRLLAGLSDDGLTPFMLAVQCKAYQVANFLLDYLCDLEGIRCDGSEEVNHQFRYSRLMPYIYPPSARLDDSPLFTLCYNDNCSFTWTGPNHIRQDIFECRTCGLMDSLCCCSECARVCHKGHDCRLKRTSPTAYCDCWEKCRCRSLVLGHQASRLSLFQRLLLFTDLVYLPNRSNEHLMVYLTRCVERQTREQKQYKSSRRRGGGGERVSLASNLASRVALATGEAASSLTRGGGGGGGNVTSLDEPEHDLEPPTFSRDALELVLDSRPAAASLLCDSKSTFASEPFTRFADRKGKSAGYSVMAIQSGTSQLDDFVFTLLCKCPPEFLVRLVNTLACSLSDHLMADRGLKRLLALCLHDGPVDNTDAYFYCQRGVARFIRSVARVYTSLVLELTPDHYKRKSRLTSQVQPLELSRFVFFHLAPVALPELTRLAVNVLAPVRTGALRSTALFNLTSQQSEAIHGFDQVLAAERTSSLRRQTLTSASAASANNSVSGGGGGCFDCPNSVVRRLMYGCDSAGSGTLLPSWCVLEQQTSASRHPKPPEGDKLSSTSDIAAFTLDEPMDIDSASQDPAPRVTDLPRRRRRHSQGSGSGGGNRQSPSPKRRRRRRRRNRRNHGNSDQSPSHQPAPQATPVIVVEQSATTTSTASSDPFAEMQILSTAGGDSDTDADVRSNELDSNTTTVAAASNQTAEEEEEYSGTESEEEGDSDVGTHSVASSGGGRTLLLRQPPQIEASGSQHSSVSSTAATAGTAGSIIMDMESSLVASTSGNANTSQQEFITTYPPEQSLPGEQQSVTAENTALDDDTMVATMFCASDDEEEAEVGENDENDLDETLPISELGLEEEIDRGSRLHPQNEEDDVSDEDEEEIDDDEDVGVEEEEDSEDDGGDSEDDEEEDEDEEEDDEDETEEEEEDERERQEEKDDEEEDEPYSPESEPSPPPSPPSSPWTRLPVSSSATPATVSTDDVTPQTTTTAATATTSTAPPVARGFSASASTSTLAGIAHLYAAALSSSSERRGSGRNSTLPSRYALAGMNLLSAPLSPPRSTSGNTNNSSTNAAATTTTNAISGVTPATGSAPVPTTTETTGGATEGSDGKKCGIHVTQVHLSRAFACLLRLIADVMVDLVHQGGDIENGCSISASLAPGDLRRCFSAPVLLNSALVTPLNRQLNAINRTGQFITPFPPTMAARIPDTVEQATVCAAAGFILAPIWAWLVGALDSLEARLRCRARWTSKHAATKPSSSTPTDSTASSLPGRRKDAKSDRTGTASGSGFQQSPLEGNESAPAGGSGSNSSNRQHLLAYLLSVMRTATNDHGDAIPPVDVASHKHTAYLIDAFLYFFKVSSVQFAILVLEFISLSNLNVFESTWPAGLVHHLIHLRDGSEEDDDEVGEEAEREVHRSPRLFHGRPLAGRNDAYFRRSASTLSLAGAGLDPVLSPVADALPLAVAPHQLQPNSRRSELFGITRDIHSDVFDLLPSRPHEKDGGHNDEASSGKAVHYSRIGKLFKDSSIGRQIVWGGEFLDVCGHAGLVLSRWCTALDAFTRAFPEDVGAEHRSYMVELARFPEKEARFRKEMERLRNASRRDLTLEVALTPHGCPMWSCLRLVKMAIVEREPNALLISTVRQLNAEFSHRFNMSPATPFFVTKGAPNQSAARSMRASMGPSTSSAASSQPPNLSPGGAAILACHRLKVTFKDEPGEGSGVARSFITAFSEAVLTNLPLPDLSPLMISVPTSCVTSSSAVLVEKAEPVVVDFTCADDVMPPSSLAGDYHMAATSRLLIRLGLPQTLPSTPPSTTTSTTTTAAAASSSSRPLLPRRSDSSITVSRALFRTPVTTSSISFNLSTPTAPPASVEGEAPVALPSSDVDASDIAPELRGNAASSDGNAAGTPASNVPSFEGTKVPENSNSVAGSNSSSGGGGSESAERAPLFWQPGLAGFYSPRATNFLSSMDYFLQFVMTTASVSVCSCVGRVIGLCLLFNETCPLRFNRHVLKYILGRPLCWHDFAFYNTTVYEGLRQLLLYTTSTRPDGESDSIRDYNLTFSLMMAPEEGGSSGASGPQQHPLAPGGEEIDVDSEKIYEFVKRYTEFKMWEVIKEPLEQLRLGVFDMLPTNALDGLTAEDLRLLLNGIWDVDVDLLVSYTTFLDESGCSSSSGVAGDGQPSGTDGADPASSPTATERVARLKRWFWHVVRGMDTRQRQDLLYFWTSSPALPASAQGFAPMPTIMIRPADDQHLPTANTCISRLYLPLYSSKQVLREKLLQAIETRSFGFV</sequence>
<evidence type="ECO:0000256" key="2">
    <source>
        <dbReference type="ARBA" id="ARBA00022771"/>
    </source>
</evidence>
<feature type="active site" description="Glycyl thioester intermediate" evidence="5">
    <location>
        <position position="3576"/>
    </location>
</feature>